<dbReference type="EMBL" id="CP002996">
    <property type="protein sequence ID" value="AEM88967.1"/>
    <property type="molecule type" value="Genomic_DNA"/>
</dbReference>
<evidence type="ECO:0000313" key="1">
    <source>
        <dbReference type="EMBL" id="AEM88967.1"/>
    </source>
</evidence>
<sequence length="125" mass="13813">MTHDGDVLARHAIPGTFRAHKIRSTDLPDWFKEKIEATEETRPTDFCLHLYSGPQTIVRRVESPQEAMCTGCHGDTPATRACALCRTKMAADLSEWDINDREIPLAGGGLLMRFSAARCPACSIP</sequence>
<gene>
    <name evidence="1" type="ORF">Strvi_0194</name>
</gene>
<dbReference type="AlphaFoldDB" id="G2PI16"/>
<keyword evidence="1" id="KW-0614">Plasmid</keyword>
<reference evidence="1" key="1">
    <citation type="submission" date="2011-08" db="EMBL/GenBank/DDBJ databases">
        <title>Complete sequence of plasmid 2 of Streptomyces violaceusniger Tu 4113.</title>
        <authorList>
            <consortium name="US DOE Joint Genome Institute"/>
            <person name="Lucas S."/>
            <person name="Han J."/>
            <person name="Lapidus A."/>
            <person name="Cheng J.-F."/>
            <person name="Goodwin L."/>
            <person name="Pitluck S."/>
            <person name="Peters L."/>
            <person name="Ivanova N."/>
            <person name="Daligault H."/>
            <person name="Detter J.C."/>
            <person name="Han C."/>
            <person name="Tapia R."/>
            <person name="Land M."/>
            <person name="Hauser L."/>
            <person name="Kyrpides N."/>
            <person name="Ivanova N."/>
            <person name="Pagani I."/>
            <person name="Hagen A."/>
            <person name="Katz L."/>
            <person name="Fiedler H.-P."/>
            <person name="Keasling J."/>
            <person name="Fortman J."/>
            <person name="Woyke T."/>
        </authorList>
    </citation>
    <scope>NUCLEOTIDE SEQUENCE [LARGE SCALE GENOMIC DNA]</scope>
    <source>
        <strain evidence="1">Tu 4113</strain>
        <plasmid evidence="1">pSTRVI02</plasmid>
    </source>
</reference>
<dbReference type="Proteomes" id="UP000008703">
    <property type="component" value="Plasmid pSTRVI02"/>
</dbReference>
<accession>G2PI16</accession>
<evidence type="ECO:0000313" key="2">
    <source>
        <dbReference type="Proteomes" id="UP000008703"/>
    </source>
</evidence>
<name>G2PI16_STRV4</name>
<proteinExistence type="predicted"/>
<dbReference type="RefSeq" id="WP_014043902.1">
    <property type="nucleotide sequence ID" value="NC_015952.1"/>
</dbReference>
<keyword evidence="2" id="KW-1185">Reference proteome</keyword>
<protein>
    <submittedName>
        <fullName evidence="1">Uncharacterized protein</fullName>
    </submittedName>
</protein>
<dbReference type="KEGG" id="svl:Strvi_0194"/>
<dbReference type="HOGENOM" id="CLU_1991505_0_0_11"/>
<geneLocation type="plasmid" evidence="1 2">
    <name>pSTRVI02</name>
</geneLocation>
<organism evidence="1 2">
    <name type="scientific">Streptomyces violaceusniger (strain Tu 4113)</name>
    <dbReference type="NCBI Taxonomy" id="653045"/>
    <lineage>
        <taxon>Bacteria</taxon>
        <taxon>Bacillati</taxon>
        <taxon>Actinomycetota</taxon>
        <taxon>Actinomycetes</taxon>
        <taxon>Kitasatosporales</taxon>
        <taxon>Streptomycetaceae</taxon>
        <taxon>Streptomyces</taxon>
        <taxon>Streptomyces violaceusniger group</taxon>
    </lineage>
</organism>